<accession>A0ABU8WGP2</accession>
<dbReference type="Pfam" id="PF13472">
    <property type="entry name" value="Lipase_GDSL_2"/>
    <property type="match status" value="1"/>
</dbReference>
<comment type="caution">
    <text evidence="2">The sequence shown here is derived from an EMBL/GenBank/DDBJ whole genome shotgun (WGS) entry which is preliminary data.</text>
</comment>
<evidence type="ECO:0000313" key="3">
    <source>
        <dbReference type="Proteomes" id="UP001385892"/>
    </source>
</evidence>
<dbReference type="PANTHER" id="PTHR30383:SF24">
    <property type="entry name" value="THIOESTERASE 1_PROTEASE 1_LYSOPHOSPHOLIPASE L1"/>
    <property type="match status" value="1"/>
</dbReference>
<evidence type="ECO:0000313" key="2">
    <source>
        <dbReference type="EMBL" id="MEJ8846677.1"/>
    </source>
</evidence>
<dbReference type="EMBL" id="JBBKZT010000003">
    <property type="protein sequence ID" value="MEJ8846677.1"/>
    <property type="molecule type" value="Genomic_DNA"/>
</dbReference>
<gene>
    <name evidence="2" type="ORF">WKW82_08455</name>
</gene>
<dbReference type="InterPro" id="IPR051532">
    <property type="entry name" value="Ester_Hydrolysis_Enzymes"/>
</dbReference>
<reference evidence="2 3" key="1">
    <citation type="submission" date="2024-03" db="EMBL/GenBank/DDBJ databases">
        <title>Novel species of the genus Variovorax.</title>
        <authorList>
            <person name="Liu Q."/>
            <person name="Xin Y.-H."/>
        </authorList>
    </citation>
    <scope>NUCLEOTIDE SEQUENCE [LARGE SCALE GENOMIC DNA]</scope>
    <source>
        <strain evidence="2 3">KACC 18900</strain>
    </source>
</reference>
<dbReference type="SUPFAM" id="SSF52266">
    <property type="entry name" value="SGNH hydrolase"/>
    <property type="match status" value="1"/>
</dbReference>
<name>A0ABU8WGP2_9BURK</name>
<keyword evidence="3" id="KW-1185">Reference proteome</keyword>
<dbReference type="Proteomes" id="UP001385892">
    <property type="component" value="Unassembled WGS sequence"/>
</dbReference>
<feature type="domain" description="SGNH hydrolase-type esterase" evidence="1">
    <location>
        <begin position="66"/>
        <end position="223"/>
    </location>
</feature>
<sequence>MPEPNLEATHDVGLQSMGGARVLPLRSMNRRHLFLLAGLTPAFAFVACGKGKPSLAPLKSDARVLALGDSLTAGYGASPEQAWPSVLAPLTGWQIDNQGVNGDTSAGALERLPALLAASSYDAVLVGIGGNDMLRGVSPQATRENVAAIVRAALAHTKYVALIATPAPDALRATVGSLSDAGFYKDVASAEKVLLIPDVYSTVLSDAALRSDRIHANAQGYAAIAQKLADKLKAAGWR</sequence>
<evidence type="ECO:0000259" key="1">
    <source>
        <dbReference type="Pfam" id="PF13472"/>
    </source>
</evidence>
<dbReference type="InterPro" id="IPR036514">
    <property type="entry name" value="SGNH_hydro_sf"/>
</dbReference>
<proteinExistence type="predicted"/>
<dbReference type="RefSeq" id="WP_340341821.1">
    <property type="nucleotide sequence ID" value="NZ_JBBKZT010000003.1"/>
</dbReference>
<dbReference type="Gene3D" id="3.40.50.1110">
    <property type="entry name" value="SGNH hydrolase"/>
    <property type="match status" value="1"/>
</dbReference>
<protein>
    <submittedName>
        <fullName evidence="2">GDSL-type esterase/lipase family protein</fullName>
    </submittedName>
</protein>
<dbReference type="InterPro" id="IPR013830">
    <property type="entry name" value="SGNH_hydro"/>
</dbReference>
<dbReference type="PANTHER" id="PTHR30383">
    <property type="entry name" value="THIOESTERASE 1/PROTEASE 1/LYSOPHOSPHOLIPASE L1"/>
    <property type="match status" value="1"/>
</dbReference>
<organism evidence="2 3">
    <name type="scientific">Variovorax rhizosphaerae</name>
    <dbReference type="NCBI Taxonomy" id="1836200"/>
    <lineage>
        <taxon>Bacteria</taxon>
        <taxon>Pseudomonadati</taxon>
        <taxon>Pseudomonadota</taxon>
        <taxon>Betaproteobacteria</taxon>
        <taxon>Burkholderiales</taxon>
        <taxon>Comamonadaceae</taxon>
        <taxon>Variovorax</taxon>
    </lineage>
</organism>